<proteinExistence type="inferred from homology"/>
<dbReference type="GO" id="GO:0006633">
    <property type="term" value="P:fatty acid biosynthetic process"/>
    <property type="evidence" value="ECO:0007669"/>
    <property type="project" value="TreeGrafter"/>
</dbReference>
<protein>
    <recommendedName>
        <fullName evidence="3">Ketosynthase family 3 (KS3) domain-containing protein</fullName>
    </recommendedName>
</protein>
<dbReference type="InterPro" id="IPR000794">
    <property type="entry name" value="Beta-ketoacyl_synthase"/>
</dbReference>
<dbReference type="InterPro" id="IPR016039">
    <property type="entry name" value="Thiolase-like"/>
</dbReference>
<dbReference type="SUPFAM" id="SSF53901">
    <property type="entry name" value="Thiolase-like"/>
    <property type="match status" value="2"/>
</dbReference>
<organism evidence="4">
    <name type="scientific">marine sediment metagenome</name>
    <dbReference type="NCBI Taxonomy" id="412755"/>
    <lineage>
        <taxon>unclassified sequences</taxon>
        <taxon>metagenomes</taxon>
        <taxon>ecological metagenomes</taxon>
    </lineage>
</organism>
<dbReference type="InterPro" id="IPR014030">
    <property type="entry name" value="Ketoacyl_synth_N"/>
</dbReference>
<dbReference type="GO" id="GO:0004315">
    <property type="term" value="F:3-oxoacyl-[acyl-carrier-protein] synthase activity"/>
    <property type="evidence" value="ECO:0007669"/>
    <property type="project" value="TreeGrafter"/>
</dbReference>
<dbReference type="EMBL" id="BARS01005820">
    <property type="protein sequence ID" value="GAF79222.1"/>
    <property type="molecule type" value="Genomic_DNA"/>
</dbReference>
<dbReference type="InterPro" id="IPR014031">
    <property type="entry name" value="Ketoacyl_synth_C"/>
</dbReference>
<dbReference type="Pfam" id="PF02801">
    <property type="entry name" value="Ketoacyl-synt_C"/>
    <property type="match status" value="1"/>
</dbReference>
<evidence type="ECO:0000313" key="4">
    <source>
        <dbReference type="EMBL" id="GAF79222.1"/>
    </source>
</evidence>
<dbReference type="InterPro" id="IPR020841">
    <property type="entry name" value="PKS_Beta-ketoAc_synthase_dom"/>
</dbReference>
<gene>
    <name evidence="4" type="ORF">S01H1_11423</name>
</gene>
<dbReference type="PROSITE" id="PS52004">
    <property type="entry name" value="KS3_2"/>
    <property type="match status" value="1"/>
</dbReference>
<dbReference type="AlphaFoldDB" id="X0STG3"/>
<feature type="non-terminal residue" evidence="4">
    <location>
        <position position="406"/>
    </location>
</feature>
<dbReference type="PANTHER" id="PTHR11712">
    <property type="entry name" value="POLYKETIDE SYNTHASE-RELATED"/>
    <property type="match status" value="1"/>
</dbReference>
<comment type="similarity">
    <text evidence="1">Belongs to the thiolase-like superfamily. Beta-ketoacyl-ACP synthases family.</text>
</comment>
<dbReference type="GO" id="GO:0005829">
    <property type="term" value="C:cytosol"/>
    <property type="evidence" value="ECO:0007669"/>
    <property type="project" value="TreeGrafter"/>
</dbReference>
<dbReference type="SMART" id="SM00825">
    <property type="entry name" value="PKS_KS"/>
    <property type="match status" value="1"/>
</dbReference>
<dbReference type="PANTHER" id="PTHR11712:SF336">
    <property type="entry name" value="3-OXOACYL-[ACYL-CARRIER-PROTEIN] SYNTHASE, MITOCHONDRIAL"/>
    <property type="match status" value="1"/>
</dbReference>
<sequence length="406" mass="42241">MGLARVVITGLGAISPLGLNVGDTWSALCAGRCGIEQIGAFDPVGFSCKLAGQIQDFKIQQYVPKTYRKAIKLMSRDIQLAVIAANEALTSSGLVTKGIDPEKVNVDPARVAINLGAGLISCDLVELAPAVAASTTDGKFDINEWGREGLELVTPLWLLKYLPNMLACHIGIIHDIQGPSNTITCAEAAAHLAIGEATQIIARGDAVYALAGGAEAKVNPIVMIRQCLLKRATSENNSSPATACRPFDADARGAVFGEGAGMVVLENLENARRRGAKIYAEVVGVGHSNNINPAYEYLEPDGKGIRIAIEKAMADAQIQPEDLDLIIPHGTGIAADDLAEAKAIEAALGEAATKPAVWPTKSMLSNTGAAGGAIDVIAAVCAMADGKIPAAKNCDRKADGCNLNIV</sequence>
<keyword evidence="2" id="KW-0808">Transferase</keyword>
<dbReference type="Pfam" id="PF00109">
    <property type="entry name" value="ketoacyl-synt"/>
    <property type="match status" value="1"/>
</dbReference>
<name>X0STG3_9ZZZZ</name>
<comment type="caution">
    <text evidence="4">The sequence shown here is derived from an EMBL/GenBank/DDBJ whole genome shotgun (WGS) entry which is preliminary data.</text>
</comment>
<feature type="domain" description="Ketosynthase family 3 (KS3)" evidence="3">
    <location>
        <begin position="3"/>
        <end position="406"/>
    </location>
</feature>
<evidence type="ECO:0000256" key="1">
    <source>
        <dbReference type="ARBA" id="ARBA00008467"/>
    </source>
</evidence>
<reference evidence="4" key="1">
    <citation type="journal article" date="2014" name="Front. Microbiol.">
        <title>High frequency of phylogenetically diverse reductive dehalogenase-homologous genes in deep subseafloor sedimentary metagenomes.</title>
        <authorList>
            <person name="Kawai M."/>
            <person name="Futagami T."/>
            <person name="Toyoda A."/>
            <person name="Takaki Y."/>
            <person name="Nishi S."/>
            <person name="Hori S."/>
            <person name="Arai W."/>
            <person name="Tsubouchi T."/>
            <person name="Morono Y."/>
            <person name="Uchiyama I."/>
            <person name="Ito T."/>
            <person name="Fujiyama A."/>
            <person name="Inagaki F."/>
            <person name="Takami H."/>
        </authorList>
    </citation>
    <scope>NUCLEOTIDE SEQUENCE</scope>
    <source>
        <strain evidence="4">Expedition CK06-06</strain>
    </source>
</reference>
<evidence type="ECO:0000259" key="3">
    <source>
        <dbReference type="PROSITE" id="PS52004"/>
    </source>
</evidence>
<dbReference type="CDD" id="cd00834">
    <property type="entry name" value="KAS_I_II"/>
    <property type="match status" value="1"/>
</dbReference>
<dbReference type="Gene3D" id="3.40.47.10">
    <property type="match status" value="2"/>
</dbReference>
<evidence type="ECO:0000256" key="2">
    <source>
        <dbReference type="ARBA" id="ARBA00022679"/>
    </source>
</evidence>
<accession>X0STG3</accession>